<organism evidence="7">
    <name type="scientific">Arion vulgaris</name>
    <dbReference type="NCBI Taxonomy" id="1028688"/>
    <lineage>
        <taxon>Eukaryota</taxon>
        <taxon>Metazoa</taxon>
        <taxon>Spiralia</taxon>
        <taxon>Lophotrochozoa</taxon>
        <taxon>Mollusca</taxon>
        <taxon>Gastropoda</taxon>
        <taxon>Heterobranchia</taxon>
        <taxon>Euthyneura</taxon>
        <taxon>Panpulmonata</taxon>
        <taxon>Eupulmonata</taxon>
        <taxon>Stylommatophora</taxon>
        <taxon>Helicina</taxon>
        <taxon>Arionoidea</taxon>
        <taxon>Arionidae</taxon>
        <taxon>Arion</taxon>
    </lineage>
</organism>
<proteinExistence type="inferred from homology"/>
<evidence type="ECO:0000256" key="1">
    <source>
        <dbReference type="ARBA" id="ARBA00005310"/>
    </source>
</evidence>
<dbReference type="InterPro" id="IPR051043">
    <property type="entry name" value="Sulfatase_Mod_Factor_Kinase"/>
</dbReference>
<dbReference type="PANTHER" id="PTHR23150:SF26">
    <property type="entry name" value="GENERIC METHYLTRANSFERASE"/>
    <property type="match status" value="1"/>
</dbReference>
<dbReference type="GO" id="GO:0120147">
    <property type="term" value="F:formylglycine-generating oxidase activity"/>
    <property type="evidence" value="ECO:0007669"/>
    <property type="project" value="TreeGrafter"/>
</dbReference>
<dbReference type="Pfam" id="PF12867">
    <property type="entry name" value="DinB_2"/>
    <property type="match status" value="1"/>
</dbReference>
<dbReference type="Pfam" id="PF03781">
    <property type="entry name" value="FGE-sulfatase"/>
    <property type="match status" value="1"/>
</dbReference>
<keyword evidence="3" id="KW-0408">Iron</keyword>
<dbReference type="SUPFAM" id="SSF56436">
    <property type="entry name" value="C-type lectin-like"/>
    <property type="match status" value="1"/>
</dbReference>
<dbReference type="InterPro" id="IPR016187">
    <property type="entry name" value="CTDL_fold"/>
</dbReference>
<sequence length="334" mass="38654">MEILTGKKTFNSMTPTDLSSCTKQDIIDYFNNSYDLNESLFLGLKDESVFYKCPDRLRLPLVFYYGHTAVVYVNKLILAGLIKNRVNLEFETMFETGVDEMSWDDTENYRMGGSYKWPPIPEVVEYRRVVRNLILKVIEDTPLELPITMDSPWWSLMMGMEHERIHLETSSVLIRQLPIALVRCPEGFKYGPVKSEHHVKANKMVAVPSTEVTLGKPVDFPSYGWDNEYGEATCKVPPFEASQFLITNAEFLEFVERGSYLNSELWTEEGWKWVQYRQARHPAFWCCEQDCKSGCGSDLASYSHCKLNLGRLNEVKNGLERQNKKTKHSNYKCV</sequence>
<evidence type="ECO:0000256" key="2">
    <source>
        <dbReference type="ARBA" id="ARBA00023002"/>
    </source>
</evidence>
<accession>A0A0B7B1Y1</accession>
<evidence type="ECO:0008006" key="8">
    <source>
        <dbReference type="Google" id="ProtNLM"/>
    </source>
</evidence>
<comment type="similarity">
    <text evidence="1">Belongs to the sulfatase-modifying factor family.</text>
</comment>
<reference evidence="7" key="1">
    <citation type="submission" date="2014-12" db="EMBL/GenBank/DDBJ databases">
        <title>Insight into the proteome of Arion vulgaris.</title>
        <authorList>
            <person name="Aradska J."/>
            <person name="Bulat T."/>
            <person name="Smidak R."/>
            <person name="Sarate P."/>
            <person name="Gangsoo J."/>
            <person name="Sialana F."/>
            <person name="Bilban M."/>
            <person name="Lubec G."/>
        </authorList>
    </citation>
    <scope>NUCLEOTIDE SEQUENCE</scope>
    <source>
        <tissue evidence="7">Skin</tissue>
    </source>
</reference>
<dbReference type="InterPro" id="IPR042095">
    <property type="entry name" value="SUMF_sf"/>
</dbReference>
<comment type="pathway">
    <text evidence="4">Amino-acid biosynthesis; ergothioneine biosynthesis.</text>
</comment>
<feature type="domain" description="DinB-like" evidence="6">
    <location>
        <begin position="34"/>
        <end position="169"/>
    </location>
</feature>
<keyword evidence="2" id="KW-0560">Oxidoreductase</keyword>
<dbReference type="InterPro" id="IPR024775">
    <property type="entry name" value="DinB-like"/>
</dbReference>
<feature type="domain" description="Sulfatase-modifying factor enzyme-like" evidence="5">
    <location>
        <begin position="201"/>
        <end position="283"/>
    </location>
</feature>
<dbReference type="InterPro" id="IPR005532">
    <property type="entry name" value="SUMF_dom"/>
</dbReference>
<dbReference type="Gene3D" id="3.90.1580.10">
    <property type="entry name" value="paralog of FGE (formylglycine-generating enzyme)"/>
    <property type="match status" value="1"/>
</dbReference>
<evidence type="ECO:0000259" key="6">
    <source>
        <dbReference type="Pfam" id="PF12867"/>
    </source>
</evidence>
<evidence type="ECO:0000256" key="3">
    <source>
        <dbReference type="ARBA" id="ARBA00023004"/>
    </source>
</evidence>
<dbReference type="EMBL" id="HACG01040163">
    <property type="protein sequence ID" value="CEK87028.1"/>
    <property type="molecule type" value="Transcribed_RNA"/>
</dbReference>
<evidence type="ECO:0000259" key="5">
    <source>
        <dbReference type="Pfam" id="PF03781"/>
    </source>
</evidence>
<protein>
    <recommendedName>
        <fullName evidence="8">Sulfatase-modifying factor enzyme domain-containing protein</fullName>
    </recommendedName>
</protein>
<name>A0A0B7B1Y1_9EUPU</name>
<evidence type="ECO:0000256" key="4">
    <source>
        <dbReference type="ARBA" id="ARBA00037882"/>
    </source>
</evidence>
<gene>
    <name evidence="7" type="primary">ORF156952</name>
</gene>
<dbReference type="PANTHER" id="PTHR23150">
    <property type="entry name" value="SULFATASE MODIFYING FACTOR 1, 2"/>
    <property type="match status" value="1"/>
</dbReference>
<evidence type="ECO:0000313" key="7">
    <source>
        <dbReference type="EMBL" id="CEK87028.1"/>
    </source>
</evidence>
<dbReference type="AlphaFoldDB" id="A0A0B7B1Y1"/>